<comment type="caution">
    <text evidence="3">The sequence shown here is derived from an EMBL/GenBank/DDBJ whole genome shotgun (WGS) entry which is preliminary data.</text>
</comment>
<proteinExistence type="predicted"/>
<reference evidence="3 4" key="1">
    <citation type="submission" date="2019-08" db="EMBL/GenBank/DDBJ databases">
        <title>Lentzea from Indian Himalayas.</title>
        <authorList>
            <person name="Mandal S."/>
            <person name="Mallick Gupta A."/>
            <person name="Maiti P.K."/>
            <person name="Sarkar J."/>
            <person name="Mandal S."/>
        </authorList>
    </citation>
    <scope>NUCLEOTIDE SEQUENCE [LARGE SCALE GENOMIC DNA]</scope>
    <source>
        <strain evidence="3 4">PSKA42</strain>
    </source>
</reference>
<feature type="region of interest" description="Disordered" evidence="1">
    <location>
        <begin position="34"/>
        <end position="63"/>
    </location>
</feature>
<dbReference type="SMART" id="SM00637">
    <property type="entry name" value="CBD_II"/>
    <property type="match status" value="1"/>
</dbReference>
<sequence>MPGPLQLTAGVRFDSVRLERSRIARFKVTTRLHHRESASSTPLKGRTLRLQSSPRRSDTRGGSLRLFDRHRPVLYTPFAVLLAAACGTSSAETPAASPDSSLPQHVTVLPPPPDSVEEVVDGRTVVLSNGVKARVLGLAAPAECWSAGALKFAKDTLLGKPVRYSRASESAITLRLADNSDYATRAVSQGAVRAEKDDPVLSEPEKTAEKAGLGLWGSPCKGQDTTPTTSTPPPPPATTTATTTPPAVKKGCAVTYRVAKEWAGGFHAEMIVTNHDQTPVTRWGLRWRFPSGQQIRETWGMTAYQYGPDVMAMSQDGNGSISAGGQISLRFNAATAGPNVTPTAFTLNNTTCSFG</sequence>
<gene>
    <name evidence="3" type="ORF">FXN61_31590</name>
</gene>
<dbReference type="SUPFAM" id="SSF50199">
    <property type="entry name" value="Staphylococcal nuclease"/>
    <property type="match status" value="1"/>
</dbReference>
<dbReference type="EMBL" id="VSRL01000153">
    <property type="protein sequence ID" value="NKE61081.1"/>
    <property type="molecule type" value="Genomic_DNA"/>
</dbReference>
<feature type="compositionally biased region" description="Basic and acidic residues" evidence="1">
    <location>
        <begin position="194"/>
        <end position="209"/>
    </location>
</feature>
<dbReference type="Proteomes" id="UP001515943">
    <property type="component" value="Unassembled WGS sequence"/>
</dbReference>
<feature type="region of interest" description="Disordered" evidence="1">
    <location>
        <begin position="194"/>
        <end position="246"/>
    </location>
</feature>
<protein>
    <recommendedName>
        <fullName evidence="2">CBM2 domain-containing protein</fullName>
    </recommendedName>
</protein>
<dbReference type="Gene3D" id="2.40.50.90">
    <property type="match status" value="1"/>
</dbReference>
<organism evidence="3 4">
    <name type="scientific">Lentzea indica</name>
    <dbReference type="NCBI Taxonomy" id="2604800"/>
    <lineage>
        <taxon>Bacteria</taxon>
        <taxon>Bacillati</taxon>
        <taxon>Actinomycetota</taxon>
        <taxon>Actinomycetes</taxon>
        <taxon>Pseudonocardiales</taxon>
        <taxon>Pseudonocardiaceae</taxon>
        <taxon>Lentzea</taxon>
    </lineage>
</organism>
<dbReference type="SUPFAM" id="SSF49384">
    <property type="entry name" value="Carbohydrate-binding domain"/>
    <property type="match status" value="1"/>
</dbReference>
<dbReference type="InterPro" id="IPR012291">
    <property type="entry name" value="CBM2_carb-bd_dom_sf"/>
</dbReference>
<evidence type="ECO:0000313" key="4">
    <source>
        <dbReference type="Proteomes" id="UP001515943"/>
    </source>
</evidence>
<accession>A0ABX1FRD7</accession>
<name>A0ABX1FRD7_9PSEU</name>
<evidence type="ECO:0000313" key="3">
    <source>
        <dbReference type="EMBL" id="NKE61081.1"/>
    </source>
</evidence>
<feature type="domain" description="CBM2" evidence="2">
    <location>
        <begin position="245"/>
        <end position="355"/>
    </location>
</feature>
<dbReference type="InterPro" id="IPR001919">
    <property type="entry name" value="CBD2"/>
</dbReference>
<keyword evidence="4" id="KW-1185">Reference proteome</keyword>
<dbReference type="InterPro" id="IPR008965">
    <property type="entry name" value="CBM2/CBM3_carb-bd_dom_sf"/>
</dbReference>
<evidence type="ECO:0000256" key="1">
    <source>
        <dbReference type="SAM" id="MobiDB-lite"/>
    </source>
</evidence>
<dbReference type="InterPro" id="IPR035437">
    <property type="entry name" value="SNase_OB-fold_sf"/>
</dbReference>
<dbReference type="Pfam" id="PF00553">
    <property type="entry name" value="CBM_2"/>
    <property type="match status" value="1"/>
</dbReference>
<evidence type="ECO:0000259" key="2">
    <source>
        <dbReference type="PROSITE" id="PS51173"/>
    </source>
</evidence>
<dbReference type="PROSITE" id="PS51173">
    <property type="entry name" value="CBM2"/>
    <property type="match status" value="1"/>
</dbReference>
<dbReference type="Gene3D" id="2.60.40.290">
    <property type="match status" value="1"/>
</dbReference>